<sequence>MKHKTSPAASASLLDQIDITPEEREFGWNGSLSGVRGLSEQQARRILHFENSLRQRLEIDRTEDHERDATSGNEFGKLTSGTTNEPLEVVAARHCRATCTRNPFSPCILKPRASLPEYQRLASSRLNRSLRISSSQSSFLRFKSIKRSKSEESSWSSESDEFSYLIAREKIGNSDHQTSLSDSYTRSPGSGANLERSHTKTGLRGIIRKLGGALSLNPSRCHRKAHQANNFPEDGSYLCHLSHDMVGSASPFPMRPPLYLGSTHPSTPLNGEWIGVSRKVVSESNRQ</sequence>
<feature type="compositionally biased region" description="Polar residues" evidence="1">
    <location>
        <begin position="174"/>
        <end position="190"/>
    </location>
</feature>
<protein>
    <submittedName>
        <fullName evidence="2">Uncharacterized protein</fullName>
    </submittedName>
</protein>
<feature type="region of interest" description="Disordered" evidence="1">
    <location>
        <begin position="174"/>
        <end position="199"/>
    </location>
</feature>
<accession>A0A5B0NBB3</accession>
<comment type="caution">
    <text evidence="2">The sequence shown here is derived from an EMBL/GenBank/DDBJ whole genome shotgun (WGS) entry which is preliminary data.</text>
</comment>
<organism evidence="2 3">
    <name type="scientific">Puccinia graminis f. sp. tritici</name>
    <dbReference type="NCBI Taxonomy" id="56615"/>
    <lineage>
        <taxon>Eukaryota</taxon>
        <taxon>Fungi</taxon>
        <taxon>Dikarya</taxon>
        <taxon>Basidiomycota</taxon>
        <taxon>Pucciniomycotina</taxon>
        <taxon>Pucciniomycetes</taxon>
        <taxon>Pucciniales</taxon>
        <taxon>Pucciniaceae</taxon>
        <taxon>Puccinia</taxon>
    </lineage>
</organism>
<evidence type="ECO:0000313" key="2">
    <source>
        <dbReference type="EMBL" id="KAA1086595.1"/>
    </source>
</evidence>
<feature type="compositionally biased region" description="Basic and acidic residues" evidence="1">
    <location>
        <begin position="60"/>
        <end position="69"/>
    </location>
</feature>
<proteinExistence type="predicted"/>
<reference evidence="2 3" key="1">
    <citation type="submission" date="2019-05" db="EMBL/GenBank/DDBJ databases">
        <title>Emergence of the Ug99 lineage of the wheat stem rust pathogen through somatic hybridization.</title>
        <authorList>
            <person name="Li F."/>
            <person name="Upadhyaya N.M."/>
            <person name="Sperschneider J."/>
            <person name="Matny O."/>
            <person name="Nguyen-Phuc H."/>
            <person name="Mago R."/>
            <person name="Raley C."/>
            <person name="Miller M.E."/>
            <person name="Silverstein K.A.T."/>
            <person name="Henningsen E."/>
            <person name="Hirsch C.D."/>
            <person name="Visser B."/>
            <person name="Pretorius Z.A."/>
            <person name="Steffenson B.J."/>
            <person name="Schwessinger B."/>
            <person name="Dodds P.N."/>
            <person name="Figueroa M."/>
        </authorList>
    </citation>
    <scope>NUCLEOTIDE SEQUENCE [LARGE SCALE GENOMIC DNA]</scope>
    <source>
        <strain evidence="2">21-0</strain>
    </source>
</reference>
<feature type="region of interest" description="Disordered" evidence="1">
    <location>
        <begin position="60"/>
        <end position="81"/>
    </location>
</feature>
<dbReference type="AlphaFoldDB" id="A0A5B0NBB3"/>
<dbReference type="EMBL" id="VSWC01000105">
    <property type="protein sequence ID" value="KAA1086595.1"/>
    <property type="molecule type" value="Genomic_DNA"/>
</dbReference>
<dbReference type="OrthoDB" id="2501650at2759"/>
<gene>
    <name evidence="2" type="ORF">PGT21_004619</name>
</gene>
<evidence type="ECO:0000256" key="1">
    <source>
        <dbReference type="SAM" id="MobiDB-lite"/>
    </source>
</evidence>
<dbReference type="Proteomes" id="UP000324748">
    <property type="component" value="Unassembled WGS sequence"/>
</dbReference>
<evidence type="ECO:0000313" key="3">
    <source>
        <dbReference type="Proteomes" id="UP000324748"/>
    </source>
</evidence>
<name>A0A5B0NBB3_PUCGR</name>
<keyword evidence="3" id="KW-1185">Reference proteome</keyword>